<dbReference type="Proteomes" id="UP000250235">
    <property type="component" value="Unassembled WGS sequence"/>
</dbReference>
<keyword evidence="4" id="KW-1185">Reference proteome</keyword>
<dbReference type="EMBL" id="KV012869">
    <property type="protein sequence ID" value="KZV24155.1"/>
    <property type="molecule type" value="Genomic_DNA"/>
</dbReference>
<evidence type="ECO:0000313" key="3">
    <source>
        <dbReference type="EMBL" id="KZV24155.1"/>
    </source>
</evidence>
<accession>A0A2Z7AQR4</accession>
<evidence type="ECO:0000313" key="4">
    <source>
        <dbReference type="Proteomes" id="UP000250235"/>
    </source>
</evidence>
<keyword evidence="1" id="KW-0472">Membrane</keyword>
<feature type="signal peptide" evidence="2">
    <location>
        <begin position="1"/>
        <end position="20"/>
    </location>
</feature>
<evidence type="ECO:0000256" key="1">
    <source>
        <dbReference type="SAM" id="Phobius"/>
    </source>
</evidence>
<organism evidence="3 4">
    <name type="scientific">Dorcoceras hygrometricum</name>
    <dbReference type="NCBI Taxonomy" id="472368"/>
    <lineage>
        <taxon>Eukaryota</taxon>
        <taxon>Viridiplantae</taxon>
        <taxon>Streptophyta</taxon>
        <taxon>Embryophyta</taxon>
        <taxon>Tracheophyta</taxon>
        <taxon>Spermatophyta</taxon>
        <taxon>Magnoliopsida</taxon>
        <taxon>eudicotyledons</taxon>
        <taxon>Gunneridae</taxon>
        <taxon>Pentapetalae</taxon>
        <taxon>asterids</taxon>
        <taxon>lamiids</taxon>
        <taxon>Lamiales</taxon>
        <taxon>Gesneriaceae</taxon>
        <taxon>Didymocarpoideae</taxon>
        <taxon>Trichosporeae</taxon>
        <taxon>Loxocarpinae</taxon>
        <taxon>Dorcoceras</taxon>
    </lineage>
</organism>
<keyword evidence="2" id="KW-0732">Signal</keyword>
<feature type="transmembrane region" description="Helical" evidence="1">
    <location>
        <begin position="52"/>
        <end position="72"/>
    </location>
</feature>
<keyword evidence="1" id="KW-0812">Transmembrane</keyword>
<gene>
    <name evidence="3" type="ORF">F511_40559</name>
</gene>
<feature type="chain" id="PRO_5016332391" evidence="2">
    <location>
        <begin position="21"/>
        <end position="312"/>
    </location>
</feature>
<dbReference type="AlphaFoldDB" id="A0A2Z7AQR4"/>
<reference evidence="3 4" key="1">
    <citation type="journal article" date="2015" name="Proc. Natl. Acad. Sci. U.S.A.">
        <title>The resurrection genome of Boea hygrometrica: A blueprint for survival of dehydration.</title>
        <authorList>
            <person name="Xiao L."/>
            <person name="Yang G."/>
            <person name="Zhang L."/>
            <person name="Yang X."/>
            <person name="Zhao S."/>
            <person name="Ji Z."/>
            <person name="Zhou Q."/>
            <person name="Hu M."/>
            <person name="Wang Y."/>
            <person name="Chen M."/>
            <person name="Xu Y."/>
            <person name="Jin H."/>
            <person name="Xiao X."/>
            <person name="Hu G."/>
            <person name="Bao F."/>
            <person name="Hu Y."/>
            <person name="Wan P."/>
            <person name="Li L."/>
            <person name="Deng X."/>
            <person name="Kuang T."/>
            <person name="Xiang C."/>
            <person name="Zhu J.K."/>
            <person name="Oliver M.J."/>
            <person name="He Y."/>
        </authorList>
    </citation>
    <scope>NUCLEOTIDE SEQUENCE [LARGE SCALE GENOMIC DNA]</scope>
    <source>
        <strain evidence="4">cv. XS01</strain>
    </source>
</reference>
<protein>
    <submittedName>
        <fullName evidence="3">Pentatricopeptide repeat-containing protein mitochondrial-like</fullName>
    </submittedName>
</protein>
<proteinExistence type="predicted"/>
<sequence length="312" mass="33977">MKICWLWCELKLLLADIARSVRLNEEVTRVSQHFGALTIDSADALVKRDQQMLLSAGVCYGVVLIIWSGVVLKCFERLFLLVVAADFTKGNERFAADRLLLISSIDLGESAGEVEEGFWGVTSYLLVPLATAGLKPSADYDDVTDDVINAKPSADSSARPLALLIPDFYCSSSSSTFLPADFIDSVPDHIFACGLCYTLRNGPTSKTHSYAVSSSVFGQIPSFRPPKIRFTLFSPWSATVSASASSVVNPANICTLSRDISNTINSVLISWNDVVGCTVSFQQMKISADSLLKKFSSWFSLFVEDGDTTAFD</sequence>
<keyword evidence="1" id="KW-1133">Transmembrane helix</keyword>
<evidence type="ECO:0000256" key="2">
    <source>
        <dbReference type="SAM" id="SignalP"/>
    </source>
</evidence>
<name>A0A2Z7AQR4_9LAMI</name>